<dbReference type="SUPFAM" id="SSF103481">
    <property type="entry name" value="Multidrug resistance efflux transporter EmrE"/>
    <property type="match status" value="1"/>
</dbReference>
<dbReference type="InterPro" id="IPR045324">
    <property type="entry name" value="Small_multidrug_res"/>
</dbReference>
<dbReference type="RefSeq" id="WP_188892329.1">
    <property type="nucleotide sequence ID" value="NZ_BMHY01000014.1"/>
</dbReference>
<dbReference type="Gene3D" id="1.10.3730.20">
    <property type="match status" value="1"/>
</dbReference>
<evidence type="ECO:0000256" key="1">
    <source>
        <dbReference type="ARBA" id="ARBA00004651"/>
    </source>
</evidence>
<evidence type="ECO:0000256" key="5">
    <source>
        <dbReference type="ARBA" id="ARBA00022989"/>
    </source>
</evidence>
<keyword evidence="4 7" id="KW-0812">Transmembrane</keyword>
<evidence type="ECO:0000256" key="2">
    <source>
        <dbReference type="ARBA" id="ARBA00022448"/>
    </source>
</evidence>
<feature type="region of interest" description="Disordered" evidence="8">
    <location>
        <begin position="106"/>
        <end position="136"/>
    </location>
</feature>
<dbReference type="Proteomes" id="UP000600247">
    <property type="component" value="Unassembled WGS sequence"/>
</dbReference>
<keyword evidence="5 9" id="KW-1133">Transmembrane helix</keyword>
<evidence type="ECO:0000256" key="9">
    <source>
        <dbReference type="SAM" id="Phobius"/>
    </source>
</evidence>
<feature type="transmembrane region" description="Helical" evidence="9">
    <location>
        <begin position="84"/>
        <end position="102"/>
    </location>
</feature>
<evidence type="ECO:0000256" key="6">
    <source>
        <dbReference type="ARBA" id="ARBA00023136"/>
    </source>
</evidence>
<dbReference type="InterPro" id="IPR037185">
    <property type="entry name" value="EmrE-like"/>
</dbReference>
<dbReference type="InterPro" id="IPR000390">
    <property type="entry name" value="Small_drug/metabolite_transptr"/>
</dbReference>
<evidence type="ECO:0000256" key="3">
    <source>
        <dbReference type="ARBA" id="ARBA00022475"/>
    </source>
</evidence>
<gene>
    <name evidence="10" type="primary">sugE</name>
    <name evidence="10" type="ORF">GCM10010918_49070</name>
</gene>
<proteinExistence type="inferred from homology"/>
<evidence type="ECO:0000256" key="8">
    <source>
        <dbReference type="SAM" id="MobiDB-lite"/>
    </source>
</evidence>
<keyword evidence="11" id="KW-1185">Reference proteome</keyword>
<feature type="transmembrane region" description="Helical" evidence="9">
    <location>
        <begin position="59"/>
        <end position="78"/>
    </location>
</feature>
<dbReference type="PANTHER" id="PTHR30561:SF0">
    <property type="entry name" value="GUANIDINIUM EXPORTER"/>
    <property type="match status" value="1"/>
</dbReference>
<evidence type="ECO:0000256" key="7">
    <source>
        <dbReference type="RuleBase" id="RU003942"/>
    </source>
</evidence>
<evidence type="ECO:0000313" key="10">
    <source>
        <dbReference type="EMBL" id="GGG85310.1"/>
    </source>
</evidence>
<comment type="caution">
    <text evidence="10">The sequence shown here is derived from an EMBL/GenBank/DDBJ whole genome shotgun (WGS) entry which is preliminary data.</text>
</comment>
<evidence type="ECO:0000256" key="4">
    <source>
        <dbReference type="ARBA" id="ARBA00022692"/>
    </source>
</evidence>
<keyword evidence="3" id="KW-1003">Cell membrane</keyword>
<accession>A0A917M952</accession>
<feature type="transmembrane region" description="Helical" evidence="9">
    <location>
        <begin position="29"/>
        <end position="47"/>
    </location>
</feature>
<name>A0A917M952_9BACL</name>
<dbReference type="EMBL" id="BMHY01000014">
    <property type="protein sequence ID" value="GGG85310.1"/>
    <property type="molecule type" value="Genomic_DNA"/>
</dbReference>
<dbReference type="Pfam" id="PF00893">
    <property type="entry name" value="Multi_Drug_Res"/>
    <property type="match status" value="1"/>
</dbReference>
<comment type="subcellular location">
    <subcellularLocation>
        <location evidence="1 7">Cell membrane</location>
        <topology evidence="1 7">Multi-pass membrane protein</topology>
    </subcellularLocation>
</comment>
<reference evidence="10 11" key="1">
    <citation type="journal article" date="2014" name="Int. J. Syst. Evol. Microbiol.">
        <title>Complete genome sequence of Corynebacterium casei LMG S-19264T (=DSM 44701T), isolated from a smear-ripened cheese.</title>
        <authorList>
            <consortium name="US DOE Joint Genome Institute (JGI-PGF)"/>
            <person name="Walter F."/>
            <person name="Albersmeier A."/>
            <person name="Kalinowski J."/>
            <person name="Ruckert C."/>
        </authorList>
    </citation>
    <scope>NUCLEOTIDE SEQUENCE [LARGE SCALE GENOMIC DNA]</scope>
    <source>
        <strain evidence="10 11">CGMCC 1.15286</strain>
    </source>
</reference>
<sequence length="136" mass="14323">MAWVYLILAGLLEVGWTFGLKESKGFTVLVPSVITIVLIIISFMLLARVMRYIEIGTAYAIFTGIGTVGTVILGIALGDSADPLKLMFLGILVIGIVGLKLVSGDKAEDKTDNSDSTTRDGISLSASEAASGKERA</sequence>
<keyword evidence="2" id="KW-0813">Transport</keyword>
<keyword evidence="6 9" id="KW-0472">Membrane</keyword>
<dbReference type="FunFam" id="1.10.3730.20:FF:000001">
    <property type="entry name" value="Quaternary ammonium compound resistance transporter SugE"/>
    <property type="match status" value="1"/>
</dbReference>
<dbReference type="AlphaFoldDB" id="A0A917M952"/>
<protein>
    <submittedName>
        <fullName evidence="10">QacE family quaternary ammonium compound efflux SMR transporter</fullName>
    </submittedName>
</protein>
<dbReference type="GO" id="GO:0005886">
    <property type="term" value="C:plasma membrane"/>
    <property type="evidence" value="ECO:0007669"/>
    <property type="project" value="UniProtKB-SubCell"/>
</dbReference>
<dbReference type="PANTHER" id="PTHR30561">
    <property type="entry name" value="SMR FAMILY PROTON-DEPENDENT DRUG EFFLUX TRANSPORTER SUGE"/>
    <property type="match status" value="1"/>
</dbReference>
<feature type="compositionally biased region" description="Polar residues" evidence="8">
    <location>
        <begin position="114"/>
        <end position="128"/>
    </location>
</feature>
<dbReference type="GO" id="GO:0022857">
    <property type="term" value="F:transmembrane transporter activity"/>
    <property type="evidence" value="ECO:0007669"/>
    <property type="project" value="InterPro"/>
</dbReference>
<evidence type="ECO:0000313" key="11">
    <source>
        <dbReference type="Proteomes" id="UP000600247"/>
    </source>
</evidence>
<organism evidence="10 11">
    <name type="scientific">Paenibacillus radicis</name>
    <name type="common">ex Gao et al. 2016</name>
    <dbReference type="NCBI Taxonomy" id="1737354"/>
    <lineage>
        <taxon>Bacteria</taxon>
        <taxon>Bacillati</taxon>
        <taxon>Bacillota</taxon>
        <taxon>Bacilli</taxon>
        <taxon>Bacillales</taxon>
        <taxon>Paenibacillaceae</taxon>
        <taxon>Paenibacillus</taxon>
    </lineage>
</organism>
<comment type="similarity">
    <text evidence="7">Belongs to the drug/metabolite transporter (DMT) superfamily. Small multidrug resistance (SMR) (TC 2.A.7.1) family.</text>
</comment>